<proteinExistence type="predicted"/>
<gene>
    <name evidence="1" type="ORF">LCPAC404_02370</name>
</gene>
<accession>A0A481ZC64</accession>
<evidence type="ECO:0000313" key="1">
    <source>
        <dbReference type="EMBL" id="QBK93533.1"/>
    </source>
</evidence>
<protein>
    <submittedName>
        <fullName evidence="1">Uncharacterized protein</fullName>
    </submittedName>
</protein>
<dbReference type="EMBL" id="MK500597">
    <property type="protein sequence ID" value="QBK93533.1"/>
    <property type="molecule type" value="Genomic_DNA"/>
</dbReference>
<name>A0A481ZC64_9VIRU</name>
<sequence length="256" mass="29547">MIRVGTRKYHKGGKFTDPSIEGFAPVVVLTKSTEYGSLGPYKIKKNGKIFENIWQFSKVYPSVPEVVQRYSRWDRRVIWQCPAQQHVNNNCISSKYLEWRYAGMACQDAIRYPVGYDRKMRASCIGCLTDQALEEMKYEHNTKIDNGKLLDYVESRKKLYLPLYCHLVKKEKQYCDLQDMLKAGVNLLIIEVDACIQSSLPYYKEKYGVGDDFIENDTMLVNVKNLKIMLNDTKHPYGHGYCLGAALLGIDKEIVL</sequence>
<organism evidence="1">
    <name type="scientific">Pithovirus LCPAC404</name>
    <dbReference type="NCBI Taxonomy" id="2506597"/>
    <lineage>
        <taxon>Viruses</taxon>
        <taxon>Pithoviruses</taxon>
    </lineage>
</organism>
<reference evidence="1" key="1">
    <citation type="journal article" date="2019" name="MBio">
        <title>Virus Genomes from Deep Sea Sediments Expand the Ocean Megavirome and Support Independent Origins of Viral Gigantism.</title>
        <authorList>
            <person name="Backstrom D."/>
            <person name="Yutin N."/>
            <person name="Jorgensen S.L."/>
            <person name="Dharamshi J."/>
            <person name="Homa F."/>
            <person name="Zaremba-Niedwiedzka K."/>
            <person name="Spang A."/>
            <person name="Wolf Y.I."/>
            <person name="Koonin E.V."/>
            <person name="Ettema T.J."/>
        </authorList>
    </citation>
    <scope>NUCLEOTIDE SEQUENCE</scope>
</reference>